<accession>K9GJF8</accession>
<feature type="compositionally biased region" description="Basic residues" evidence="1">
    <location>
        <begin position="36"/>
        <end position="48"/>
    </location>
</feature>
<dbReference type="AlphaFoldDB" id="K9GJF8"/>
<dbReference type="Proteomes" id="UP000009881">
    <property type="component" value="Unassembled WGS sequence"/>
</dbReference>
<organism evidence="2 3">
    <name type="scientific">Caenispirillum salinarum AK4</name>
    <dbReference type="NCBI Taxonomy" id="1238182"/>
    <lineage>
        <taxon>Bacteria</taxon>
        <taxon>Pseudomonadati</taxon>
        <taxon>Pseudomonadota</taxon>
        <taxon>Alphaproteobacteria</taxon>
        <taxon>Rhodospirillales</taxon>
        <taxon>Novispirillaceae</taxon>
        <taxon>Caenispirillum</taxon>
    </lineage>
</organism>
<evidence type="ECO:0000256" key="1">
    <source>
        <dbReference type="SAM" id="MobiDB-lite"/>
    </source>
</evidence>
<dbReference type="EMBL" id="ANHY01000038">
    <property type="protein sequence ID" value="EKV26105.1"/>
    <property type="molecule type" value="Genomic_DNA"/>
</dbReference>
<protein>
    <submittedName>
        <fullName evidence="2">Uncharacterized protein</fullName>
    </submittedName>
</protein>
<name>K9GJF8_9PROT</name>
<reference evidence="2 3" key="1">
    <citation type="journal article" date="2013" name="Genome Announc.">
        <title>Draft Genome Sequence of an Alphaproteobacterium, Caenispirillum salinarum AK4(T), Isolated from a Solar Saltern.</title>
        <authorList>
            <person name="Khatri I."/>
            <person name="Singh A."/>
            <person name="Korpole S."/>
            <person name="Pinnaka A.K."/>
            <person name="Subramanian S."/>
        </authorList>
    </citation>
    <scope>NUCLEOTIDE SEQUENCE [LARGE SCALE GENOMIC DNA]</scope>
    <source>
        <strain evidence="2 3">AK4</strain>
    </source>
</reference>
<feature type="region of interest" description="Disordered" evidence="1">
    <location>
        <begin position="1"/>
        <end position="62"/>
    </location>
</feature>
<sequence>MKADQPGPAPPSFHPAPVPVSRPRLTGAGMGERPAARRRKARLRRRGFRPGAEAASEPGGCA</sequence>
<feature type="compositionally biased region" description="Pro residues" evidence="1">
    <location>
        <begin position="7"/>
        <end position="20"/>
    </location>
</feature>
<comment type="caution">
    <text evidence="2">The sequence shown here is derived from an EMBL/GenBank/DDBJ whole genome shotgun (WGS) entry which is preliminary data.</text>
</comment>
<evidence type="ECO:0000313" key="3">
    <source>
        <dbReference type="Proteomes" id="UP000009881"/>
    </source>
</evidence>
<proteinExistence type="predicted"/>
<keyword evidence="3" id="KW-1185">Reference proteome</keyword>
<evidence type="ECO:0000313" key="2">
    <source>
        <dbReference type="EMBL" id="EKV26105.1"/>
    </source>
</evidence>
<gene>
    <name evidence="2" type="ORF">C882_2937</name>
</gene>